<keyword evidence="2" id="KW-1185">Reference proteome</keyword>
<gene>
    <name evidence="1" type="ORF">CPT_MTx_009</name>
</gene>
<proteinExistence type="predicted"/>
<organism evidence="1 2">
    <name type="scientific">Serratia phage MTx</name>
    <dbReference type="NCBI Taxonomy" id="2557553"/>
    <lineage>
        <taxon>Viruses</taxon>
        <taxon>Duplodnaviria</taxon>
        <taxon>Heunggongvirae</taxon>
        <taxon>Uroviricota</taxon>
        <taxon>Caudoviricetes</taxon>
        <taxon>Lindbergviridae</taxon>
        <taxon>Myosmarvirus</taxon>
        <taxon>Myosmarvirus MTx</taxon>
    </lineage>
</organism>
<evidence type="ECO:0000313" key="1">
    <source>
        <dbReference type="EMBL" id="QBQ72315.1"/>
    </source>
</evidence>
<evidence type="ECO:0000313" key="2">
    <source>
        <dbReference type="Proteomes" id="UP000309130"/>
    </source>
</evidence>
<protein>
    <submittedName>
        <fullName evidence="1">Uncharacterized protein</fullName>
    </submittedName>
</protein>
<sequence length="115" mass="12760">MAQLTFHRTKHDIDTIIKNTRGKLYRARCTKATTRVLILDGETVLVVHCTARRTVGSMRVGFHVNGRQMAAANVAKLIAAHNETVDRLNGIISGVNPHPVKNNPDCDDVWFGDVK</sequence>
<dbReference type="EMBL" id="MK618717">
    <property type="protein sequence ID" value="QBQ72315.1"/>
    <property type="molecule type" value="Genomic_DNA"/>
</dbReference>
<accession>A0A482MFW5</accession>
<dbReference type="Proteomes" id="UP000309130">
    <property type="component" value="Segment"/>
</dbReference>
<name>A0A482MFW5_9CAUD</name>
<reference evidence="2" key="1">
    <citation type="submission" date="2019-03" db="EMBL/GenBank/DDBJ databases">
        <title>Complete Genome Sequence of Serratia marcescens Myophage MTx.</title>
        <authorList>
            <person name="Graham K."/>
            <person name="Freeman M."/>
            <person name="Newkirk H."/>
            <person name="Liu M."/>
            <person name="Ramsey J."/>
            <person name="Cahill J."/>
        </authorList>
    </citation>
    <scope>NUCLEOTIDE SEQUENCE [LARGE SCALE GENOMIC DNA]</scope>
</reference>